<dbReference type="GO" id="GO:0006614">
    <property type="term" value="P:SRP-dependent cotranslational protein targeting to membrane"/>
    <property type="evidence" value="ECO:0007669"/>
    <property type="project" value="UniProtKB-UniRule"/>
</dbReference>
<dbReference type="EMBL" id="PNBA02000019">
    <property type="protein sequence ID" value="KAG6391263.1"/>
    <property type="molecule type" value="Genomic_DNA"/>
</dbReference>
<dbReference type="InterPro" id="IPR013699">
    <property type="entry name" value="Signal_recog_part_SRP72_RNA-bd"/>
</dbReference>
<evidence type="ECO:0000256" key="9">
    <source>
        <dbReference type="PIRNR" id="PIRNR038922"/>
    </source>
</evidence>
<feature type="compositionally biased region" description="Basic residues" evidence="10">
    <location>
        <begin position="596"/>
        <end position="608"/>
    </location>
</feature>
<evidence type="ECO:0000256" key="7">
    <source>
        <dbReference type="ARBA" id="ARBA00023135"/>
    </source>
</evidence>
<comment type="similarity">
    <text evidence="3 9">Belongs to the SRP72 family.</text>
</comment>
<comment type="subcellular location">
    <subcellularLocation>
        <location evidence="2 9">Cytoplasm</location>
    </subcellularLocation>
    <subcellularLocation>
        <location evidence="1">Endoplasmic reticulum</location>
    </subcellularLocation>
</comment>
<keyword evidence="7 9" id="KW-0733">Signal recognition particle</keyword>
<proteinExistence type="inferred from homology"/>
<dbReference type="GO" id="GO:0005783">
    <property type="term" value="C:endoplasmic reticulum"/>
    <property type="evidence" value="ECO:0007669"/>
    <property type="project" value="UniProtKB-SubCell"/>
</dbReference>
<dbReference type="PIRSF" id="PIRSF038922">
    <property type="entry name" value="SRP72"/>
    <property type="match status" value="1"/>
</dbReference>
<sequence length="696" mass="76534">MLENKFNFKFLTHYPISETVISLLLPLIPPPPCQQKSTLKMAPKAAAAAAPTVPIEDLFTSLNRHIQRSEFHLAVRVSDQVLSIAPGDEDAILCKVVALIKNDKIDDALSAIEKLSRKSPVDLTFFKAYCLYRQNKLDEALVSLKGHNGDSAAMLLESQILFRLGKMDACVDVYQNLQRSKIDSLEINFVAALVTAGRATEVKGTIESLRLKPTSSFELAYNVACSLIERNKHTDAEKLLLSARRIGQETLMEENLLDDDIEIELAPIAVQLGYVHQVLGDNPEALEAYSTLIKKNLADETSLAVAKNNLIALKGPKDVSDGLRKLDKLIVRAEGPSFSLASGLDLKLSLKQREAIYVNRLLLLLHSNKLDQARELASALPTIFPESIMPVFLQAAVHVRENKANKAEEMLGNFAIKFPDKSNAILLAKAQVAASAGHPQIAAESLLKIQDIQHMPATIATIVALKEHAGDIDGADAVFDSAIQWWSNEMTEDNKLAVITREAALFKLRHGKETEAARLFEELIKSHKSIDALVGLIQTTAHTDVEKAESYEKQLKPLAGVKGIDVDGLEKTSGAKHIENGPIAGTPEAYEQKNKEKTKKKRKRKPKYPKGFDPANPGPPPDPERWLPKRERSSYRPKRKDKRATQVRGSQGAVAKEAANTVGSKSSQTTNSKGTSQNTSTEQTKASSKSRKKSRK</sequence>
<accession>A0A8X8WBB5</accession>
<evidence type="ECO:0000256" key="2">
    <source>
        <dbReference type="ARBA" id="ARBA00004496"/>
    </source>
</evidence>
<evidence type="ECO:0000256" key="4">
    <source>
        <dbReference type="ARBA" id="ARBA00018350"/>
    </source>
</evidence>
<reference evidence="12" key="2">
    <citation type="submission" date="2020-08" db="EMBL/GenBank/DDBJ databases">
        <title>Plant Genome Project.</title>
        <authorList>
            <person name="Zhang R.-G."/>
        </authorList>
    </citation>
    <scope>NUCLEOTIDE SEQUENCE</scope>
    <source>
        <strain evidence="12">Huo1</strain>
        <tissue evidence="12">Leaf</tissue>
    </source>
</reference>
<dbReference type="PANTHER" id="PTHR14094">
    <property type="entry name" value="SIGNAL RECOGNITION PARTICLE 72"/>
    <property type="match status" value="1"/>
</dbReference>
<evidence type="ECO:0000256" key="5">
    <source>
        <dbReference type="ARBA" id="ARBA00022490"/>
    </source>
</evidence>
<evidence type="ECO:0000256" key="10">
    <source>
        <dbReference type="SAM" id="MobiDB-lite"/>
    </source>
</evidence>
<feature type="region of interest" description="Disordered" evidence="10">
    <location>
        <begin position="573"/>
        <end position="696"/>
    </location>
</feature>
<dbReference type="Gene3D" id="1.25.40.10">
    <property type="entry name" value="Tetratricopeptide repeat domain"/>
    <property type="match status" value="2"/>
</dbReference>
<feature type="compositionally biased region" description="Polar residues" evidence="10">
    <location>
        <begin position="661"/>
        <end position="686"/>
    </location>
</feature>
<dbReference type="Pfam" id="PF17004">
    <property type="entry name" value="SRP_TPR_like"/>
    <property type="match status" value="1"/>
</dbReference>
<dbReference type="SUPFAM" id="SSF48452">
    <property type="entry name" value="TPR-like"/>
    <property type="match status" value="2"/>
</dbReference>
<evidence type="ECO:0000256" key="1">
    <source>
        <dbReference type="ARBA" id="ARBA00004240"/>
    </source>
</evidence>
<dbReference type="AlphaFoldDB" id="A0A8X8WBB5"/>
<keyword evidence="8 9" id="KW-0687">Ribonucleoprotein</keyword>
<reference evidence="12" key="1">
    <citation type="submission" date="2018-01" db="EMBL/GenBank/DDBJ databases">
        <authorList>
            <person name="Mao J.F."/>
        </authorList>
    </citation>
    <scope>NUCLEOTIDE SEQUENCE</scope>
    <source>
        <strain evidence="12">Huo1</strain>
        <tissue evidence="12">Leaf</tissue>
    </source>
</reference>
<evidence type="ECO:0000313" key="13">
    <source>
        <dbReference type="Proteomes" id="UP000298416"/>
    </source>
</evidence>
<protein>
    <recommendedName>
        <fullName evidence="4 9">Signal recognition particle subunit SRP72</fullName>
    </recommendedName>
</protein>
<keyword evidence="13" id="KW-1185">Reference proteome</keyword>
<keyword evidence="6" id="KW-0256">Endoplasmic reticulum</keyword>
<dbReference type="FunFam" id="1.25.40.10:FF:000648">
    <property type="entry name" value="Signal recognition particle subunit SRP72"/>
    <property type="match status" value="1"/>
</dbReference>
<dbReference type="GO" id="GO:0043022">
    <property type="term" value="F:ribosome binding"/>
    <property type="evidence" value="ECO:0007669"/>
    <property type="project" value="TreeGrafter"/>
</dbReference>
<evidence type="ECO:0000259" key="11">
    <source>
        <dbReference type="Pfam" id="PF08492"/>
    </source>
</evidence>
<dbReference type="FunFam" id="1.25.40.10:FF:001600">
    <property type="entry name" value="Signal recognition particle subunit SRP72"/>
    <property type="match status" value="1"/>
</dbReference>
<dbReference type="Pfam" id="PF08492">
    <property type="entry name" value="SRP72"/>
    <property type="match status" value="1"/>
</dbReference>
<dbReference type="GO" id="GO:0005786">
    <property type="term" value="C:signal recognition particle, endoplasmic reticulum targeting"/>
    <property type="evidence" value="ECO:0007669"/>
    <property type="project" value="UniProtKB-UniRule"/>
</dbReference>
<dbReference type="Proteomes" id="UP000298416">
    <property type="component" value="Unassembled WGS sequence"/>
</dbReference>
<feature type="domain" description="Signal recognition particle SRP72 subunit RNA-binding" evidence="11">
    <location>
        <begin position="589"/>
        <end position="637"/>
    </location>
</feature>
<organism evidence="12">
    <name type="scientific">Salvia splendens</name>
    <name type="common">Scarlet sage</name>
    <dbReference type="NCBI Taxonomy" id="180675"/>
    <lineage>
        <taxon>Eukaryota</taxon>
        <taxon>Viridiplantae</taxon>
        <taxon>Streptophyta</taxon>
        <taxon>Embryophyta</taxon>
        <taxon>Tracheophyta</taxon>
        <taxon>Spermatophyta</taxon>
        <taxon>Magnoliopsida</taxon>
        <taxon>eudicotyledons</taxon>
        <taxon>Gunneridae</taxon>
        <taxon>Pentapetalae</taxon>
        <taxon>asterids</taxon>
        <taxon>lamiids</taxon>
        <taxon>Lamiales</taxon>
        <taxon>Lamiaceae</taxon>
        <taxon>Nepetoideae</taxon>
        <taxon>Mentheae</taxon>
        <taxon>Salviinae</taxon>
        <taxon>Salvia</taxon>
        <taxon>Salvia subgen. Calosphace</taxon>
        <taxon>core Calosphace</taxon>
    </lineage>
</organism>
<feature type="compositionally biased region" description="Basic and acidic residues" evidence="10">
    <location>
        <begin position="622"/>
        <end position="634"/>
    </location>
</feature>
<evidence type="ECO:0000313" key="12">
    <source>
        <dbReference type="EMBL" id="KAG6391263.1"/>
    </source>
</evidence>
<dbReference type="InterPro" id="IPR031545">
    <property type="entry name" value="SRP72_TPR-like"/>
</dbReference>
<comment type="function">
    <text evidence="9">Component of the signal recognition particle (SRP) complex, a ribonucleoprotein complex that mediates the cotranslational targeting of secretory and membrane proteins to the endoplasmic reticulum (ER).</text>
</comment>
<gene>
    <name evidence="12" type="ORF">SASPL_149016</name>
</gene>
<evidence type="ECO:0000256" key="3">
    <source>
        <dbReference type="ARBA" id="ARBA00007676"/>
    </source>
</evidence>
<name>A0A8X8WBB5_SALSN</name>
<keyword evidence="5 9" id="KW-0963">Cytoplasm</keyword>
<dbReference type="InterPro" id="IPR011990">
    <property type="entry name" value="TPR-like_helical_dom_sf"/>
</dbReference>
<evidence type="ECO:0000256" key="6">
    <source>
        <dbReference type="ARBA" id="ARBA00022824"/>
    </source>
</evidence>
<dbReference type="PANTHER" id="PTHR14094:SF9">
    <property type="entry name" value="SIGNAL RECOGNITION PARTICLE SUBUNIT SRP72"/>
    <property type="match status" value="1"/>
</dbReference>
<dbReference type="GO" id="GO:0008312">
    <property type="term" value="F:7S RNA binding"/>
    <property type="evidence" value="ECO:0007669"/>
    <property type="project" value="InterPro"/>
</dbReference>
<evidence type="ECO:0000256" key="8">
    <source>
        <dbReference type="ARBA" id="ARBA00023274"/>
    </source>
</evidence>
<dbReference type="InterPro" id="IPR026270">
    <property type="entry name" value="SRP72"/>
</dbReference>
<comment type="caution">
    <text evidence="12">The sequence shown here is derived from an EMBL/GenBank/DDBJ whole genome shotgun (WGS) entry which is preliminary data.</text>
</comment>